<dbReference type="InterPro" id="IPR010982">
    <property type="entry name" value="Lambda_DNA-bd_dom_sf"/>
</dbReference>
<gene>
    <name evidence="2" type="ORF">OHA22_19215</name>
</gene>
<sequence>MPSPPPSPSPERTRLAATLRELKDRTGLSLAGLAERTTYSKSSWDRYLNGKALPPRQAVQELCALAREPEGRCLALWEIAESEWSLRAADAPSTATPPPPLEATRTGTSHRRTTIKAALVSACAAMAGIVAAAVLLPGPDTDEPQTPSPSPSTPASPAARCRGAACEGQDPWNMNCGSPPETLLEHRTATGAWMSVRYDKQCGASWARTWHTSVGDRVEVTADGATYSAEIKDDIDAKNYVYTAMTATRPGTTVRVCFDPATSGERECVDSRVP</sequence>
<dbReference type="Pfam" id="PF10901">
    <property type="entry name" value="DUF2690"/>
    <property type="match status" value="1"/>
</dbReference>
<dbReference type="GO" id="GO:0003677">
    <property type="term" value="F:DNA binding"/>
    <property type="evidence" value="ECO:0007669"/>
    <property type="project" value="InterPro"/>
</dbReference>
<dbReference type="InterPro" id="IPR021224">
    <property type="entry name" value="DUF2690"/>
</dbReference>
<dbReference type="Pfam" id="PF13560">
    <property type="entry name" value="HTH_31"/>
    <property type="match status" value="1"/>
</dbReference>
<name>A0AAU2A1Q7_9ACTN</name>
<dbReference type="SUPFAM" id="SSF47413">
    <property type="entry name" value="lambda repressor-like DNA-binding domains"/>
    <property type="match status" value="1"/>
</dbReference>
<organism evidence="2">
    <name type="scientific">Streptomyces sp. NBC_00093</name>
    <dbReference type="NCBI Taxonomy" id="2975649"/>
    <lineage>
        <taxon>Bacteria</taxon>
        <taxon>Bacillati</taxon>
        <taxon>Actinomycetota</taxon>
        <taxon>Actinomycetes</taxon>
        <taxon>Kitasatosporales</taxon>
        <taxon>Streptomycetaceae</taxon>
        <taxon>Streptomyces</taxon>
    </lineage>
</organism>
<accession>A0AAU2A1Q7</accession>
<dbReference type="Gene3D" id="1.10.260.40">
    <property type="entry name" value="lambda repressor-like DNA-binding domains"/>
    <property type="match status" value="1"/>
</dbReference>
<feature type="region of interest" description="Disordered" evidence="1">
    <location>
        <begin position="89"/>
        <end position="110"/>
    </location>
</feature>
<dbReference type="InterPro" id="IPR001387">
    <property type="entry name" value="Cro/C1-type_HTH"/>
</dbReference>
<evidence type="ECO:0000256" key="1">
    <source>
        <dbReference type="SAM" id="MobiDB-lite"/>
    </source>
</evidence>
<feature type="region of interest" description="Disordered" evidence="1">
    <location>
        <begin position="137"/>
        <end position="163"/>
    </location>
</feature>
<dbReference type="CDD" id="cd00093">
    <property type="entry name" value="HTH_XRE"/>
    <property type="match status" value="1"/>
</dbReference>
<evidence type="ECO:0000313" key="2">
    <source>
        <dbReference type="EMBL" id="WTT17520.1"/>
    </source>
</evidence>
<dbReference type="AlphaFoldDB" id="A0AAU2A1Q7"/>
<dbReference type="EMBL" id="CP108222">
    <property type="protein sequence ID" value="WTT17520.1"/>
    <property type="molecule type" value="Genomic_DNA"/>
</dbReference>
<protein>
    <submittedName>
        <fullName evidence="2">XRE family transcriptional regulator</fullName>
    </submittedName>
</protein>
<reference evidence="2" key="1">
    <citation type="submission" date="2022-10" db="EMBL/GenBank/DDBJ databases">
        <title>The complete genomes of actinobacterial strains from the NBC collection.</title>
        <authorList>
            <person name="Joergensen T.S."/>
            <person name="Alvarez Arevalo M."/>
            <person name="Sterndorff E.B."/>
            <person name="Faurdal D."/>
            <person name="Vuksanovic O."/>
            <person name="Mourched A.-S."/>
            <person name="Charusanti P."/>
            <person name="Shaw S."/>
            <person name="Blin K."/>
            <person name="Weber T."/>
        </authorList>
    </citation>
    <scope>NUCLEOTIDE SEQUENCE</scope>
    <source>
        <strain evidence="2">NBC_00093</strain>
    </source>
</reference>
<proteinExistence type="predicted"/>